<evidence type="ECO:0000259" key="15">
    <source>
        <dbReference type="PROSITE" id="PS50927"/>
    </source>
</evidence>
<keyword evidence="3" id="KW-0723">Serine/threonine-protein kinase</keyword>
<dbReference type="Proteomes" id="UP000729402">
    <property type="component" value="Unassembled WGS sequence"/>
</dbReference>
<keyword evidence="6 11" id="KW-0547">Nucleotide-binding</keyword>
<dbReference type="PROSITE" id="PS50927">
    <property type="entry name" value="BULB_LECTIN"/>
    <property type="match status" value="1"/>
</dbReference>
<dbReference type="FunFam" id="2.90.10.10:FF:000014">
    <property type="entry name" value="Serine/threonine-protein kinase"/>
    <property type="match status" value="1"/>
</dbReference>
<evidence type="ECO:0000256" key="2">
    <source>
        <dbReference type="ARBA" id="ARBA00022475"/>
    </source>
</evidence>
<evidence type="ECO:0000256" key="10">
    <source>
        <dbReference type="ARBA" id="ARBA00023180"/>
    </source>
</evidence>
<dbReference type="InterPro" id="IPR000858">
    <property type="entry name" value="S_locus_glycoprot_dom"/>
</dbReference>
<dbReference type="SMART" id="SM00473">
    <property type="entry name" value="PAN_AP"/>
    <property type="match status" value="1"/>
</dbReference>
<dbReference type="OrthoDB" id="4062651at2759"/>
<keyword evidence="4" id="KW-0808">Transferase</keyword>
<sequence length="985" mass="109922">MEGEEAYGHRTEAPLAREGDATSAKGEYKDQGGSPKKLEHLQMKWVWHFGPVYKRVLPDGLEIAIKRLSNSSSQGLEEFKRLKLPDWHLAALGTCRYVLVCHLTRWAKKSRPCGASFGPTALKTSVFTPHSHRQAKNKEEMACILLFIFLLLISFCKCDDRLTQAERLIHPGGVLVSKGGVFALGFFSPAASNQSLFLGIWYNQIPKRTYVWVANRDDPITTPSSATLAINNSSDLVLSDSKGHTLWTAMNSTTTGGDGAYAVLLDSGNLVLRLPNDTTIWQSFDHPTDTALPNMKFLLSYKAQATERLVAWKGPDDPSTGNFSFGGAPNSILLFFIWNGTSPYWRSKAWNGATVAVASYQNNTNSIMYETIINTGREIYIMYSVSDGSPSMRITLDYTGTVRLLIWNNNFLEWLALFTYPSFACDRYASCGSFGYCDGSEAFPVCKCLNGFKPVDGLNISKGCVKKEQMKFSDKDSFLTLPNMKVPDKFLHIRNRSFDECTEECRHNFSCTAYAYANLTIDASTTGDTSRCLVWMGELVDVTKIRSFGENLYLRLPNSTGVKKGTNVMKIILPVVAIMLILTCMCLVRICKSRGKQRRKEIQNRLMTRYLNASNEPGDENVEFPFVGFEEIVAATNNFSNYNMLGKGGFGKVYKGTLKHGKEVAVKRLSKCSEQGIEQFRNEVVLIAKLQHKNLVRLLGCCIHGDEKLLIYEYLPNKSLDKFLFHHAIDSTLDWPTRFNIIKGVARGLLYLHHDSRMTIIHRDLKASNILLDAEMNPKISDFGMARIFGGNAQQESTKRVVGTYGYMSPEYAMEGIFSVKSDTYSFGILLLEIISGLKISSPHHLVMDFTSLIAYAWNTWKEERARDFVDMLVLQSCSLDEVFQCIHIGLLCVQDSPNARPLMSSVVSMLDNGDMPRPMPKQPVYFVQKHSEAEEAVGGMENTANTRQPQLRVAPSGELVVAGGCRLLSLAALLGGARVRIPGA</sequence>
<evidence type="ECO:0000256" key="4">
    <source>
        <dbReference type="ARBA" id="ARBA00022679"/>
    </source>
</evidence>
<dbReference type="PROSITE" id="PS50948">
    <property type="entry name" value="PAN"/>
    <property type="match status" value="1"/>
</dbReference>
<dbReference type="GO" id="GO:0005524">
    <property type="term" value="F:ATP binding"/>
    <property type="evidence" value="ECO:0007669"/>
    <property type="project" value="UniProtKB-UniRule"/>
</dbReference>
<keyword evidence="13" id="KW-0472">Membrane</keyword>
<dbReference type="SMART" id="SM00220">
    <property type="entry name" value="S_TKc"/>
    <property type="match status" value="1"/>
</dbReference>
<proteinExistence type="predicted"/>
<evidence type="ECO:0000259" key="16">
    <source>
        <dbReference type="PROSITE" id="PS50948"/>
    </source>
</evidence>
<dbReference type="Pfam" id="PF07714">
    <property type="entry name" value="PK_Tyr_Ser-Thr"/>
    <property type="match status" value="1"/>
</dbReference>
<dbReference type="InterPro" id="IPR001480">
    <property type="entry name" value="Bulb-type_lectin_dom"/>
</dbReference>
<keyword evidence="13" id="KW-1133">Transmembrane helix</keyword>
<evidence type="ECO:0000256" key="9">
    <source>
        <dbReference type="ARBA" id="ARBA00023157"/>
    </source>
</evidence>
<protein>
    <recommendedName>
        <fullName evidence="19">Non-specific serine/threonine protein kinase</fullName>
    </recommendedName>
</protein>
<comment type="caution">
    <text evidence="17">The sequence shown here is derived from an EMBL/GenBank/DDBJ whole genome shotgun (WGS) entry which is preliminary data.</text>
</comment>
<dbReference type="InterPro" id="IPR008271">
    <property type="entry name" value="Ser/Thr_kinase_AS"/>
</dbReference>
<name>A0A8J5UZQ9_ZIZPA</name>
<evidence type="ECO:0000256" key="5">
    <source>
        <dbReference type="ARBA" id="ARBA00022729"/>
    </source>
</evidence>
<dbReference type="CDD" id="cd14066">
    <property type="entry name" value="STKc_IRAK"/>
    <property type="match status" value="1"/>
</dbReference>
<evidence type="ECO:0000256" key="1">
    <source>
        <dbReference type="ARBA" id="ARBA00004251"/>
    </source>
</evidence>
<dbReference type="InterPro" id="IPR001245">
    <property type="entry name" value="Ser-Thr/Tyr_kinase_cat_dom"/>
</dbReference>
<evidence type="ECO:0000256" key="7">
    <source>
        <dbReference type="ARBA" id="ARBA00022777"/>
    </source>
</evidence>
<dbReference type="Pfam" id="PF01453">
    <property type="entry name" value="B_lectin"/>
    <property type="match status" value="1"/>
</dbReference>
<evidence type="ECO:0000259" key="14">
    <source>
        <dbReference type="PROSITE" id="PS50011"/>
    </source>
</evidence>
<evidence type="ECO:0000256" key="6">
    <source>
        <dbReference type="ARBA" id="ARBA00022741"/>
    </source>
</evidence>
<dbReference type="AlphaFoldDB" id="A0A8J5UZQ9"/>
<dbReference type="PROSITE" id="PS50011">
    <property type="entry name" value="PROTEIN_KINASE_DOM"/>
    <property type="match status" value="1"/>
</dbReference>
<keyword evidence="13" id="KW-0812">Transmembrane</keyword>
<reference evidence="17" key="2">
    <citation type="submission" date="2021-02" db="EMBL/GenBank/DDBJ databases">
        <authorList>
            <person name="Kimball J.A."/>
            <person name="Haas M.W."/>
            <person name="Macchietto M."/>
            <person name="Kono T."/>
            <person name="Duquette J."/>
            <person name="Shao M."/>
        </authorList>
    </citation>
    <scope>NUCLEOTIDE SEQUENCE</scope>
    <source>
        <tissue evidence="17">Fresh leaf tissue</tissue>
    </source>
</reference>
<evidence type="ECO:0000313" key="17">
    <source>
        <dbReference type="EMBL" id="KAG8043605.1"/>
    </source>
</evidence>
<dbReference type="GO" id="GO:0048544">
    <property type="term" value="P:recognition of pollen"/>
    <property type="evidence" value="ECO:0007669"/>
    <property type="project" value="InterPro"/>
</dbReference>
<dbReference type="InterPro" id="IPR000719">
    <property type="entry name" value="Prot_kinase_dom"/>
</dbReference>
<keyword evidence="5" id="KW-0732">Signal</keyword>
<feature type="transmembrane region" description="Helical" evidence="13">
    <location>
        <begin position="571"/>
        <end position="591"/>
    </location>
</feature>
<evidence type="ECO:0000256" key="13">
    <source>
        <dbReference type="SAM" id="Phobius"/>
    </source>
</evidence>
<dbReference type="InterPro" id="IPR017441">
    <property type="entry name" value="Protein_kinase_ATP_BS"/>
</dbReference>
<feature type="domain" description="Protein kinase" evidence="14">
    <location>
        <begin position="639"/>
        <end position="926"/>
    </location>
</feature>
<dbReference type="PANTHER" id="PTHR27002:SF936">
    <property type="entry name" value="OS08G0179000 PROTEIN"/>
    <property type="match status" value="1"/>
</dbReference>
<feature type="domain" description="Bulb-type lectin" evidence="15">
    <location>
        <begin position="160"/>
        <end position="285"/>
    </location>
</feature>
<dbReference type="CDD" id="cd00028">
    <property type="entry name" value="B_lectin"/>
    <property type="match status" value="1"/>
</dbReference>
<feature type="binding site" evidence="11">
    <location>
        <position position="667"/>
    </location>
    <ligand>
        <name>ATP</name>
        <dbReference type="ChEBI" id="CHEBI:30616"/>
    </ligand>
</feature>
<evidence type="ECO:0008006" key="19">
    <source>
        <dbReference type="Google" id="ProtNLM"/>
    </source>
</evidence>
<dbReference type="CDD" id="cd01098">
    <property type="entry name" value="PAN_AP_plant"/>
    <property type="match status" value="1"/>
</dbReference>
<feature type="region of interest" description="Disordered" evidence="12">
    <location>
        <begin position="1"/>
        <end position="35"/>
    </location>
</feature>
<comment type="subcellular location">
    <subcellularLocation>
        <location evidence="1">Cell membrane</location>
        <topology evidence="1">Single-pass type I membrane protein</topology>
    </subcellularLocation>
</comment>
<dbReference type="SMART" id="SM00108">
    <property type="entry name" value="B_lectin"/>
    <property type="match status" value="1"/>
</dbReference>
<dbReference type="PROSITE" id="PS00107">
    <property type="entry name" value="PROTEIN_KINASE_ATP"/>
    <property type="match status" value="1"/>
</dbReference>
<keyword evidence="10" id="KW-0325">Glycoprotein</keyword>
<dbReference type="FunFam" id="3.30.200.20:FF:000402">
    <property type="entry name" value="Serine/threonine-protein kinase"/>
    <property type="match status" value="1"/>
</dbReference>
<dbReference type="FunFam" id="1.10.510.10:FF:000060">
    <property type="entry name" value="G-type lectin S-receptor-like serine/threonine-protein kinase"/>
    <property type="match status" value="1"/>
</dbReference>
<dbReference type="GO" id="GO:0004674">
    <property type="term" value="F:protein serine/threonine kinase activity"/>
    <property type="evidence" value="ECO:0007669"/>
    <property type="project" value="UniProtKB-KW"/>
</dbReference>
<feature type="domain" description="Apple" evidence="16">
    <location>
        <begin position="464"/>
        <end position="558"/>
    </location>
</feature>
<evidence type="ECO:0000256" key="8">
    <source>
        <dbReference type="ARBA" id="ARBA00022840"/>
    </source>
</evidence>
<dbReference type="Pfam" id="PF00954">
    <property type="entry name" value="S_locus_glycop"/>
    <property type="match status" value="1"/>
</dbReference>
<evidence type="ECO:0000256" key="11">
    <source>
        <dbReference type="PROSITE-ProRule" id="PRU10141"/>
    </source>
</evidence>
<dbReference type="Pfam" id="PF08276">
    <property type="entry name" value="PAN_2"/>
    <property type="match status" value="1"/>
</dbReference>
<keyword evidence="7" id="KW-0418">Kinase</keyword>
<keyword evidence="9" id="KW-1015">Disulfide bond</keyword>
<evidence type="ECO:0000313" key="18">
    <source>
        <dbReference type="Proteomes" id="UP000729402"/>
    </source>
</evidence>
<evidence type="ECO:0000256" key="3">
    <source>
        <dbReference type="ARBA" id="ARBA00022527"/>
    </source>
</evidence>
<reference evidence="17" key="1">
    <citation type="journal article" date="2021" name="bioRxiv">
        <title>Whole Genome Assembly and Annotation of Northern Wild Rice, Zizania palustris L., Supports a Whole Genome Duplication in the Zizania Genus.</title>
        <authorList>
            <person name="Haas M."/>
            <person name="Kono T."/>
            <person name="Macchietto M."/>
            <person name="Millas R."/>
            <person name="McGilp L."/>
            <person name="Shao M."/>
            <person name="Duquette J."/>
            <person name="Hirsch C.N."/>
            <person name="Kimball J."/>
        </authorList>
    </citation>
    <scope>NUCLEOTIDE SEQUENCE</scope>
    <source>
        <tissue evidence="17">Fresh leaf tissue</tissue>
    </source>
</reference>
<dbReference type="EMBL" id="JAAALK010000953">
    <property type="protein sequence ID" value="KAG8043605.1"/>
    <property type="molecule type" value="Genomic_DNA"/>
</dbReference>
<dbReference type="InterPro" id="IPR003609">
    <property type="entry name" value="Pan_app"/>
</dbReference>
<keyword evidence="18" id="KW-1185">Reference proteome</keyword>
<keyword evidence="8 11" id="KW-0067">ATP-binding</keyword>
<evidence type="ECO:0000256" key="12">
    <source>
        <dbReference type="SAM" id="MobiDB-lite"/>
    </source>
</evidence>
<accession>A0A8J5UZQ9</accession>
<organism evidence="17 18">
    <name type="scientific">Zizania palustris</name>
    <name type="common">Northern wild rice</name>
    <dbReference type="NCBI Taxonomy" id="103762"/>
    <lineage>
        <taxon>Eukaryota</taxon>
        <taxon>Viridiplantae</taxon>
        <taxon>Streptophyta</taxon>
        <taxon>Embryophyta</taxon>
        <taxon>Tracheophyta</taxon>
        <taxon>Spermatophyta</taxon>
        <taxon>Magnoliopsida</taxon>
        <taxon>Liliopsida</taxon>
        <taxon>Poales</taxon>
        <taxon>Poaceae</taxon>
        <taxon>BOP clade</taxon>
        <taxon>Oryzoideae</taxon>
        <taxon>Oryzeae</taxon>
        <taxon>Zizaniinae</taxon>
        <taxon>Zizania</taxon>
    </lineage>
</organism>
<gene>
    <name evidence="17" type="ORF">GUJ93_ZPchr0458g22443</name>
</gene>
<dbReference type="PANTHER" id="PTHR27002">
    <property type="entry name" value="RECEPTOR-LIKE SERINE/THREONINE-PROTEIN KINASE SD1-8"/>
    <property type="match status" value="1"/>
</dbReference>
<keyword evidence="2" id="KW-1003">Cell membrane</keyword>
<dbReference type="PROSITE" id="PS00108">
    <property type="entry name" value="PROTEIN_KINASE_ST"/>
    <property type="match status" value="1"/>
</dbReference>
<dbReference type="GO" id="GO:0005886">
    <property type="term" value="C:plasma membrane"/>
    <property type="evidence" value="ECO:0007669"/>
    <property type="project" value="UniProtKB-SubCell"/>
</dbReference>